<accession>A0A4Z1A3V8</accession>
<evidence type="ECO:0000313" key="3">
    <source>
        <dbReference type="Proteomes" id="UP000297567"/>
    </source>
</evidence>
<dbReference type="RefSeq" id="WP_135640771.1">
    <property type="nucleotide sequence ID" value="NZ_RQGH01000008.1"/>
</dbReference>
<name>A0A4Z1A3V8_9LEPT</name>
<dbReference type="EMBL" id="RQGH01000008">
    <property type="protein sequence ID" value="TGL75069.1"/>
    <property type="molecule type" value="Genomic_DNA"/>
</dbReference>
<evidence type="ECO:0000313" key="2">
    <source>
        <dbReference type="EMBL" id="TGL75069.1"/>
    </source>
</evidence>
<dbReference type="Pfam" id="PF13489">
    <property type="entry name" value="Methyltransf_23"/>
    <property type="match status" value="1"/>
</dbReference>
<dbReference type="GO" id="GO:0032259">
    <property type="term" value="P:methylation"/>
    <property type="evidence" value="ECO:0007669"/>
    <property type="project" value="UniProtKB-KW"/>
</dbReference>
<comment type="caution">
    <text evidence="2">The sequence shown here is derived from an EMBL/GenBank/DDBJ whole genome shotgun (WGS) entry which is preliminary data.</text>
</comment>
<proteinExistence type="predicted"/>
<dbReference type="AlphaFoldDB" id="A0A4Z1A3V8"/>
<reference evidence="2" key="1">
    <citation type="journal article" date="2019" name="PLoS Negl. Trop. Dis.">
        <title>Revisiting the worldwide diversity of Leptospira species in the environment.</title>
        <authorList>
            <person name="Vincent A.T."/>
            <person name="Schiettekatte O."/>
            <person name="Bourhy P."/>
            <person name="Veyrier F.J."/>
            <person name="Picardeau M."/>
        </authorList>
    </citation>
    <scope>NUCLEOTIDE SEQUENCE [LARGE SCALE GENOMIC DNA]</scope>
    <source>
        <strain evidence="2">201702451</strain>
    </source>
</reference>
<dbReference type="Proteomes" id="UP000297567">
    <property type="component" value="Unassembled WGS sequence"/>
</dbReference>
<protein>
    <submittedName>
        <fullName evidence="2">Class I SAM-dependent methyltransferase</fullName>
    </submittedName>
</protein>
<sequence>MEPNVFNQIANQYDTEERIQLARRILEKLNPTLSLGTKKTLLDFGCGTGLLGIPLTAQYKEVVFVDDSAVMLEVLQSKIKANGIENTKTMAVGDLAGSNVLPVDEILLSLVLLHIPETESAIQFLYRLIRPGGKLFLVDFDKNEKVSHPKVHNGFDQKTLRELFLKIGFRNVSSSTILEEKKVFMNEDASLFLLVAEK</sequence>
<gene>
    <name evidence="2" type="ORF">EHQ62_03035</name>
</gene>
<dbReference type="Gene3D" id="3.40.50.150">
    <property type="entry name" value="Vaccinia Virus protein VP39"/>
    <property type="match status" value="1"/>
</dbReference>
<keyword evidence="1 2" id="KW-0808">Transferase</keyword>
<dbReference type="GO" id="GO:0008168">
    <property type="term" value="F:methyltransferase activity"/>
    <property type="evidence" value="ECO:0007669"/>
    <property type="project" value="UniProtKB-KW"/>
</dbReference>
<dbReference type="PANTHER" id="PTHR43861:SF3">
    <property type="entry name" value="PUTATIVE (AFU_ORTHOLOGUE AFUA_2G14390)-RELATED"/>
    <property type="match status" value="1"/>
</dbReference>
<dbReference type="PANTHER" id="PTHR43861">
    <property type="entry name" value="TRANS-ACONITATE 2-METHYLTRANSFERASE-RELATED"/>
    <property type="match status" value="1"/>
</dbReference>
<organism evidence="2 3">
    <name type="scientific">Leptospira jelokensis</name>
    <dbReference type="NCBI Taxonomy" id="2484931"/>
    <lineage>
        <taxon>Bacteria</taxon>
        <taxon>Pseudomonadati</taxon>
        <taxon>Spirochaetota</taxon>
        <taxon>Spirochaetia</taxon>
        <taxon>Leptospirales</taxon>
        <taxon>Leptospiraceae</taxon>
        <taxon>Leptospira</taxon>
    </lineage>
</organism>
<evidence type="ECO:0000256" key="1">
    <source>
        <dbReference type="ARBA" id="ARBA00022679"/>
    </source>
</evidence>
<dbReference type="InterPro" id="IPR029063">
    <property type="entry name" value="SAM-dependent_MTases_sf"/>
</dbReference>
<keyword evidence="2" id="KW-0489">Methyltransferase</keyword>
<keyword evidence="3" id="KW-1185">Reference proteome</keyword>
<dbReference type="SUPFAM" id="SSF53335">
    <property type="entry name" value="S-adenosyl-L-methionine-dependent methyltransferases"/>
    <property type="match status" value="1"/>
</dbReference>
<dbReference type="CDD" id="cd02440">
    <property type="entry name" value="AdoMet_MTases"/>
    <property type="match status" value="1"/>
</dbReference>